<evidence type="ECO:0000256" key="6">
    <source>
        <dbReference type="ARBA" id="ARBA00023125"/>
    </source>
</evidence>
<dbReference type="PROSITE" id="PS01124">
    <property type="entry name" value="HTH_ARAC_FAMILY_2"/>
    <property type="match status" value="1"/>
</dbReference>
<gene>
    <name evidence="11" type="ORF">L1F29_18885</name>
</gene>
<dbReference type="Gene3D" id="3.40.50.2300">
    <property type="match status" value="1"/>
</dbReference>
<proteinExistence type="predicted"/>
<evidence type="ECO:0000259" key="10">
    <source>
        <dbReference type="PROSITE" id="PS50110"/>
    </source>
</evidence>
<dbReference type="RefSeq" id="WP_258383623.1">
    <property type="nucleotide sequence ID" value="NZ_CP091430.1"/>
</dbReference>
<keyword evidence="12" id="KW-1185">Reference proteome</keyword>
<dbReference type="CDD" id="cd17536">
    <property type="entry name" value="REC_YesN-like"/>
    <property type="match status" value="1"/>
</dbReference>
<dbReference type="SMART" id="SM00448">
    <property type="entry name" value="REC"/>
    <property type="match status" value="1"/>
</dbReference>
<dbReference type="Pfam" id="PF17853">
    <property type="entry name" value="GGDEF_2"/>
    <property type="match status" value="1"/>
</dbReference>
<keyword evidence="3 8" id="KW-0597">Phosphoprotein</keyword>
<keyword evidence="7" id="KW-0804">Transcription</keyword>
<dbReference type="Proteomes" id="UP001057877">
    <property type="component" value="Chromosome"/>
</dbReference>
<feature type="domain" description="HTH araC/xylS-type" evidence="9">
    <location>
        <begin position="435"/>
        <end position="533"/>
    </location>
</feature>
<dbReference type="EMBL" id="CP091430">
    <property type="protein sequence ID" value="UVI27535.1"/>
    <property type="molecule type" value="Genomic_DNA"/>
</dbReference>
<dbReference type="InterPro" id="IPR001789">
    <property type="entry name" value="Sig_transdc_resp-reg_receiver"/>
</dbReference>
<protein>
    <submittedName>
        <fullName evidence="11">Response regulator</fullName>
    </submittedName>
</protein>
<dbReference type="InterPro" id="IPR018060">
    <property type="entry name" value="HTH_AraC"/>
</dbReference>
<evidence type="ECO:0000259" key="9">
    <source>
        <dbReference type="PROSITE" id="PS01124"/>
    </source>
</evidence>
<keyword evidence="5" id="KW-0805">Transcription regulation</keyword>
<evidence type="ECO:0000256" key="1">
    <source>
        <dbReference type="ARBA" id="ARBA00004496"/>
    </source>
</evidence>
<dbReference type="InterPro" id="IPR041522">
    <property type="entry name" value="CdaR_GGDEF"/>
</dbReference>
<dbReference type="PROSITE" id="PS50110">
    <property type="entry name" value="RESPONSE_REGULATORY"/>
    <property type="match status" value="1"/>
</dbReference>
<evidence type="ECO:0000256" key="3">
    <source>
        <dbReference type="ARBA" id="ARBA00022553"/>
    </source>
</evidence>
<dbReference type="InterPro" id="IPR051552">
    <property type="entry name" value="HptR"/>
</dbReference>
<keyword evidence="4" id="KW-0902">Two-component regulatory system</keyword>
<dbReference type="InterPro" id="IPR011006">
    <property type="entry name" value="CheY-like_superfamily"/>
</dbReference>
<evidence type="ECO:0000256" key="8">
    <source>
        <dbReference type="PROSITE-ProRule" id="PRU00169"/>
    </source>
</evidence>
<dbReference type="SMART" id="SM00342">
    <property type="entry name" value="HTH_ARAC"/>
    <property type="match status" value="1"/>
</dbReference>
<dbReference type="Gene3D" id="1.10.10.60">
    <property type="entry name" value="Homeodomain-like"/>
    <property type="match status" value="2"/>
</dbReference>
<accession>A0ABY5S3W5</accession>
<dbReference type="PANTHER" id="PTHR42713:SF3">
    <property type="entry name" value="TRANSCRIPTIONAL REGULATORY PROTEIN HPTR"/>
    <property type="match status" value="1"/>
</dbReference>
<dbReference type="SUPFAM" id="SSF46689">
    <property type="entry name" value="Homeodomain-like"/>
    <property type="match status" value="2"/>
</dbReference>
<evidence type="ECO:0000256" key="7">
    <source>
        <dbReference type="ARBA" id="ARBA00023163"/>
    </source>
</evidence>
<evidence type="ECO:0000256" key="2">
    <source>
        <dbReference type="ARBA" id="ARBA00022490"/>
    </source>
</evidence>
<sequence length="535" mass="61354">MKVMIVEDEPLLRQGLISKIKWTTTLRLEGEAGDGIEALQKLENCKPDIVLTDVRMPGIDGLQFIRRARQDHPRIKFVIISGYGEFDYVREAMKHSVKDYLLKPVDGEALNRLLQELCEELREERIADDNRTHLEELGQLYLRGNLQASDHMLTRFLTETEPSTDRLPQHFIGRSCYAAAAAKITLRREHREHAEKELPLSRFSVHNVIQNGFLISMHKDADLIVFNHAHNPDEVVLFIGFEAEETMQAVKNQLRLLLDWIQAHLDIKVSIGIGSVIGTFEQLAHSYRESMKMLKNRLLDGDGKLFCAADQPAVAAAPRPLLNEQAKQMLLGLLEDGKHHTFLSAIEQLVRAAIDTDKRYAYFEYLYTEVIHLIRKHAYNSGLQLPIAALAAPLADLEFASDWSDVQAILEDQLSHLSEETVDRFGDRTSDAIIESVLQHVNRHYAEELSLQWVADTYYIHPNYFSRRFKQVTGSSFNDYLTRVRVERSKELLATTTLKINLISQMVGYEEQNYFCNVFRKVTGNSPTYFRKVST</sequence>
<evidence type="ECO:0000256" key="4">
    <source>
        <dbReference type="ARBA" id="ARBA00023012"/>
    </source>
</evidence>
<feature type="domain" description="Response regulatory" evidence="10">
    <location>
        <begin position="2"/>
        <end position="118"/>
    </location>
</feature>
<dbReference type="InterPro" id="IPR009057">
    <property type="entry name" value="Homeodomain-like_sf"/>
</dbReference>
<dbReference type="PANTHER" id="PTHR42713">
    <property type="entry name" value="HISTIDINE KINASE-RELATED"/>
    <property type="match status" value="1"/>
</dbReference>
<feature type="modified residue" description="4-aspartylphosphate" evidence="8">
    <location>
        <position position="53"/>
    </location>
</feature>
<organism evidence="11 12">
    <name type="scientific">Paenibacillus spongiae</name>
    <dbReference type="NCBI Taxonomy" id="2909671"/>
    <lineage>
        <taxon>Bacteria</taxon>
        <taxon>Bacillati</taxon>
        <taxon>Bacillota</taxon>
        <taxon>Bacilli</taxon>
        <taxon>Bacillales</taxon>
        <taxon>Paenibacillaceae</taxon>
        <taxon>Paenibacillus</taxon>
    </lineage>
</organism>
<evidence type="ECO:0000313" key="12">
    <source>
        <dbReference type="Proteomes" id="UP001057877"/>
    </source>
</evidence>
<keyword evidence="2" id="KW-0963">Cytoplasm</keyword>
<comment type="subcellular location">
    <subcellularLocation>
        <location evidence="1">Cytoplasm</location>
    </subcellularLocation>
</comment>
<dbReference type="SUPFAM" id="SSF52172">
    <property type="entry name" value="CheY-like"/>
    <property type="match status" value="1"/>
</dbReference>
<reference evidence="11" key="1">
    <citation type="submission" date="2022-01" db="EMBL/GenBank/DDBJ databases">
        <title>Paenibacillus spongiae sp. nov., isolated from marine sponge.</title>
        <authorList>
            <person name="Li Z."/>
            <person name="Zhang M."/>
        </authorList>
    </citation>
    <scope>NUCLEOTIDE SEQUENCE</scope>
    <source>
        <strain evidence="11">PHS-Z3</strain>
    </source>
</reference>
<keyword evidence="6" id="KW-0238">DNA-binding</keyword>
<evidence type="ECO:0000313" key="11">
    <source>
        <dbReference type="EMBL" id="UVI27535.1"/>
    </source>
</evidence>
<dbReference type="Pfam" id="PF12833">
    <property type="entry name" value="HTH_18"/>
    <property type="match status" value="1"/>
</dbReference>
<evidence type="ECO:0000256" key="5">
    <source>
        <dbReference type="ARBA" id="ARBA00023015"/>
    </source>
</evidence>
<dbReference type="Pfam" id="PF00072">
    <property type="entry name" value="Response_reg"/>
    <property type="match status" value="1"/>
</dbReference>
<name>A0ABY5S3W5_9BACL</name>